<evidence type="ECO:0000256" key="8">
    <source>
        <dbReference type="ARBA" id="ARBA00023002"/>
    </source>
</evidence>
<comment type="pathway">
    <text evidence="2 10">Amino-acid biosynthesis; L-methionine biosynthesis via de novo pathway; L-homoserine from L-aspartate: step 3/3.</text>
</comment>
<protein>
    <recommendedName>
        <fullName evidence="5 10">Homoserine dehydrogenase</fullName>
        <ecNumber evidence="4 10">1.1.1.3</ecNumber>
    </recommendedName>
</protein>
<dbReference type="Gene3D" id="3.30.360.10">
    <property type="entry name" value="Dihydrodipicolinate Reductase, domain 2"/>
    <property type="match status" value="1"/>
</dbReference>
<evidence type="ECO:0000256" key="7">
    <source>
        <dbReference type="ARBA" id="ARBA00022697"/>
    </source>
</evidence>
<name>A0ABW3GMY1_9FLAO</name>
<evidence type="ECO:0000256" key="2">
    <source>
        <dbReference type="ARBA" id="ARBA00005062"/>
    </source>
</evidence>
<dbReference type="InterPro" id="IPR036291">
    <property type="entry name" value="NAD(P)-bd_dom_sf"/>
</dbReference>
<dbReference type="Gene3D" id="3.40.50.720">
    <property type="entry name" value="NAD(P)-binding Rossmann-like Domain"/>
    <property type="match status" value="1"/>
</dbReference>
<dbReference type="Pfam" id="PF03447">
    <property type="entry name" value="NAD_binding_3"/>
    <property type="match status" value="1"/>
</dbReference>
<feature type="domain" description="Aspartate/homoserine dehydrogenase NAD-binding" evidence="13">
    <location>
        <begin position="11"/>
        <end position="121"/>
    </location>
</feature>
<evidence type="ECO:0000256" key="10">
    <source>
        <dbReference type="RuleBase" id="RU000579"/>
    </source>
</evidence>
<keyword evidence="6 10" id="KW-0028">Amino-acid biosynthesis</keyword>
<dbReference type="NCBIfam" id="NF004976">
    <property type="entry name" value="PRK06349.1"/>
    <property type="match status" value="1"/>
</dbReference>
<evidence type="ECO:0000313" key="14">
    <source>
        <dbReference type="EMBL" id="MFD0931788.1"/>
    </source>
</evidence>
<gene>
    <name evidence="14" type="ORF">ACFQ0R_04160</name>
</gene>
<dbReference type="PROSITE" id="PS01042">
    <property type="entry name" value="HOMOSER_DHGENASE"/>
    <property type="match status" value="1"/>
</dbReference>
<comment type="similarity">
    <text evidence="3 11">Belongs to the homoserine dehydrogenase family.</text>
</comment>
<accession>A0ABW3GMY1</accession>
<dbReference type="InterPro" id="IPR005106">
    <property type="entry name" value="Asp/hSer_DH_NAD-bd"/>
</dbReference>
<dbReference type="EC" id="1.1.1.3" evidence="4 10"/>
<keyword evidence="10" id="KW-0521">NADP</keyword>
<comment type="catalytic activity">
    <reaction evidence="10">
        <text>L-homoserine + NADP(+) = L-aspartate 4-semialdehyde + NADPH + H(+)</text>
        <dbReference type="Rhea" id="RHEA:15761"/>
        <dbReference type="ChEBI" id="CHEBI:15378"/>
        <dbReference type="ChEBI" id="CHEBI:57476"/>
        <dbReference type="ChEBI" id="CHEBI:57783"/>
        <dbReference type="ChEBI" id="CHEBI:58349"/>
        <dbReference type="ChEBI" id="CHEBI:537519"/>
        <dbReference type="EC" id="1.1.1.3"/>
    </reaction>
</comment>
<keyword evidence="7 10" id="KW-0791">Threonine biosynthesis</keyword>
<dbReference type="SUPFAM" id="SSF51735">
    <property type="entry name" value="NAD(P)-binding Rossmann-fold domains"/>
    <property type="match status" value="1"/>
</dbReference>
<dbReference type="Proteomes" id="UP001597049">
    <property type="component" value="Unassembled WGS sequence"/>
</dbReference>
<dbReference type="EMBL" id="JBHTIV010000005">
    <property type="protein sequence ID" value="MFD0931788.1"/>
    <property type="molecule type" value="Genomic_DNA"/>
</dbReference>
<dbReference type="InterPro" id="IPR019811">
    <property type="entry name" value="HDH_CS"/>
</dbReference>
<feature type="domain" description="Homoserine dehydrogenase catalytic" evidence="12">
    <location>
        <begin position="129"/>
        <end position="306"/>
    </location>
</feature>
<evidence type="ECO:0000256" key="1">
    <source>
        <dbReference type="ARBA" id="ARBA00005056"/>
    </source>
</evidence>
<evidence type="ECO:0000256" key="5">
    <source>
        <dbReference type="ARBA" id="ARBA00013376"/>
    </source>
</evidence>
<dbReference type="InterPro" id="IPR001342">
    <property type="entry name" value="HDH_cat"/>
</dbReference>
<comment type="caution">
    <text evidence="14">The sequence shown here is derived from an EMBL/GenBank/DDBJ whole genome shotgun (WGS) entry which is preliminary data.</text>
</comment>
<sequence length="393" mass="44021">MPQQLKIGLFGFGSVGSGIYHVLKKKASPEIELKTIVVKKPNKPRSIDPKYFSYNAEDILNDKNINVVLELIDDSKAAYSIVKQALEQKKHVVTANKKMLAEHFEELITLAQQQNVSLLYEASVCGSIPVIRTLEESFGYDPLTSLKAISNGTSNYVLTRLFQNPQPFDEVITDAQKHGFAESDPTLDIDGWDSKFKLIISNYHAFGVLNTPEDILNLGIRHIKPEDIEFAKEKNFSIKLIGHSKIEDGKLESYVAPQFIPNKEAMTTIEFENNAIQINADFAQQQILQGKGAGSIPTASAVLSDLTSLLRNYAYPYSKANQKHAIKFDSERLIKVYISSYAKEDLDTFQFNTDILEGIQDQLQYKIGKISVDELKAQVGRSKAEVFMAVFSD</sequence>
<dbReference type="PANTHER" id="PTHR43331:SF1">
    <property type="entry name" value="HOMOSERINE DEHYDROGENASE"/>
    <property type="match status" value="1"/>
</dbReference>
<evidence type="ECO:0000256" key="11">
    <source>
        <dbReference type="RuleBase" id="RU004171"/>
    </source>
</evidence>
<evidence type="ECO:0000256" key="9">
    <source>
        <dbReference type="ARBA" id="ARBA00023167"/>
    </source>
</evidence>
<organism evidence="14 15">
    <name type="scientific">Psychroflexus salinarum</name>
    <dbReference type="NCBI Taxonomy" id="546024"/>
    <lineage>
        <taxon>Bacteria</taxon>
        <taxon>Pseudomonadati</taxon>
        <taxon>Bacteroidota</taxon>
        <taxon>Flavobacteriia</taxon>
        <taxon>Flavobacteriales</taxon>
        <taxon>Flavobacteriaceae</taxon>
        <taxon>Psychroflexus</taxon>
    </lineage>
</organism>
<comment type="pathway">
    <text evidence="1 10">Amino-acid biosynthesis; L-threonine biosynthesis; L-threonine from L-aspartate: step 3/5.</text>
</comment>
<keyword evidence="9 10" id="KW-0486">Methionine biosynthesis</keyword>
<evidence type="ECO:0000256" key="3">
    <source>
        <dbReference type="ARBA" id="ARBA00006753"/>
    </source>
</evidence>
<keyword evidence="15" id="KW-1185">Reference proteome</keyword>
<dbReference type="SUPFAM" id="SSF55347">
    <property type="entry name" value="Glyceraldehyde-3-phosphate dehydrogenase-like, C-terminal domain"/>
    <property type="match status" value="1"/>
</dbReference>
<dbReference type="RefSeq" id="WP_379657117.1">
    <property type="nucleotide sequence ID" value="NZ_JBHTIV010000005.1"/>
</dbReference>
<evidence type="ECO:0000313" key="15">
    <source>
        <dbReference type="Proteomes" id="UP001597049"/>
    </source>
</evidence>
<reference evidence="15" key="1">
    <citation type="journal article" date="2019" name="Int. J. Syst. Evol. Microbiol.">
        <title>The Global Catalogue of Microorganisms (GCM) 10K type strain sequencing project: providing services to taxonomists for standard genome sequencing and annotation.</title>
        <authorList>
            <consortium name="The Broad Institute Genomics Platform"/>
            <consortium name="The Broad Institute Genome Sequencing Center for Infectious Disease"/>
            <person name="Wu L."/>
            <person name="Ma J."/>
        </authorList>
    </citation>
    <scope>NUCLEOTIDE SEQUENCE [LARGE SCALE GENOMIC DNA]</scope>
    <source>
        <strain evidence="15">CCUG 56752</strain>
    </source>
</reference>
<proteinExistence type="inferred from homology"/>
<keyword evidence="8 10" id="KW-0560">Oxidoreductase</keyword>
<evidence type="ECO:0000256" key="4">
    <source>
        <dbReference type="ARBA" id="ARBA00013213"/>
    </source>
</evidence>
<dbReference type="PANTHER" id="PTHR43331">
    <property type="entry name" value="HOMOSERINE DEHYDROGENASE"/>
    <property type="match status" value="1"/>
</dbReference>
<dbReference type="Pfam" id="PF00742">
    <property type="entry name" value="Homoserine_dh"/>
    <property type="match status" value="1"/>
</dbReference>
<evidence type="ECO:0000259" key="13">
    <source>
        <dbReference type="Pfam" id="PF03447"/>
    </source>
</evidence>
<evidence type="ECO:0000256" key="6">
    <source>
        <dbReference type="ARBA" id="ARBA00022605"/>
    </source>
</evidence>
<evidence type="ECO:0000259" key="12">
    <source>
        <dbReference type="Pfam" id="PF00742"/>
    </source>
</evidence>